<reference evidence="1 2" key="1">
    <citation type="submission" date="2023-09" db="EMBL/GenBank/DDBJ databases">
        <title>Nesidiocoris tenuis whole genome shotgun sequence.</title>
        <authorList>
            <person name="Shibata T."/>
            <person name="Shimoda M."/>
            <person name="Kobayashi T."/>
            <person name="Uehara T."/>
        </authorList>
    </citation>
    <scope>NUCLEOTIDE SEQUENCE [LARGE SCALE GENOMIC DNA]</scope>
    <source>
        <strain evidence="1 2">Japan</strain>
    </source>
</reference>
<dbReference type="Proteomes" id="UP001307889">
    <property type="component" value="Chromosome 1"/>
</dbReference>
<evidence type="ECO:0000313" key="2">
    <source>
        <dbReference type="Proteomes" id="UP001307889"/>
    </source>
</evidence>
<gene>
    <name evidence="1" type="ORF">NTJ_02480</name>
</gene>
<accession>A0ABN7ACA3</accession>
<keyword evidence="2" id="KW-1185">Reference proteome</keyword>
<evidence type="ECO:0000313" key="1">
    <source>
        <dbReference type="EMBL" id="BES89673.1"/>
    </source>
</evidence>
<protein>
    <submittedName>
        <fullName evidence="1">Uncharacterized protein</fullName>
    </submittedName>
</protein>
<sequence>MNAPSRIKKRSCASERWGFGERQGNLKRFSTLFHSRPRLALFLVLIASPFSQVTTGNCEASAICSDSLGLDICIWLASIRITIPDPCVALIRH</sequence>
<organism evidence="1 2">
    <name type="scientific">Nesidiocoris tenuis</name>
    <dbReference type="NCBI Taxonomy" id="355587"/>
    <lineage>
        <taxon>Eukaryota</taxon>
        <taxon>Metazoa</taxon>
        <taxon>Ecdysozoa</taxon>
        <taxon>Arthropoda</taxon>
        <taxon>Hexapoda</taxon>
        <taxon>Insecta</taxon>
        <taxon>Pterygota</taxon>
        <taxon>Neoptera</taxon>
        <taxon>Paraneoptera</taxon>
        <taxon>Hemiptera</taxon>
        <taxon>Heteroptera</taxon>
        <taxon>Panheteroptera</taxon>
        <taxon>Cimicomorpha</taxon>
        <taxon>Miridae</taxon>
        <taxon>Dicyphina</taxon>
        <taxon>Nesidiocoris</taxon>
    </lineage>
</organism>
<name>A0ABN7ACA3_9HEMI</name>
<dbReference type="EMBL" id="AP028909">
    <property type="protein sequence ID" value="BES89673.1"/>
    <property type="molecule type" value="Genomic_DNA"/>
</dbReference>
<proteinExistence type="predicted"/>